<evidence type="ECO:0000313" key="1">
    <source>
        <dbReference type="EMBL" id="HJC40285.1"/>
    </source>
</evidence>
<comment type="caution">
    <text evidence="1">The sequence shown here is derived from an EMBL/GenBank/DDBJ whole genome shotgun (WGS) entry which is preliminary data.</text>
</comment>
<dbReference type="AlphaFoldDB" id="A0A9D2NXK1"/>
<keyword evidence="1" id="KW-0378">Hydrolase</keyword>
<proteinExistence type="predicted"/>
<accession>A0A9D2NXK1</accession>
<dbReference type="GO" id="GO:0016787">
    <property type="term" value="F:hydrolase activity"/>
    <property type="evidence" value="ECO:0007669"/>
    <property type="project" value="UniProtKB-KW"/>
</dbReference>
<evidence type="ECO:0000313" key="2">
    <source>
        <dbReference type="Proteomes" id="UP000823882"/>
    </source>
</evidence>
<dbReference type="SUPFAM" id="SSF53474">
    <property type="entry name" value="alpha/beta-Hydrolases"/>
    <property type="match status" value="1"/>
</dbReference>
<dbReference type="Gene3D" id="3.40.50.1820">
    <property type="entry name" value="alpha/beta hydrolase"/>
    <property type="match status" value="1"/>
</dbReference>
<reference evidence="1" key="2">
    <citation type="submission" date="2021-04" db="EMBL/GenBank/DDBJ databases">
        <authorList>
            <person name="Gilroy R."/>
        </authorList>
    </citation>
    <scope>NUCLEOTIDE SEQUENCE</scope>
    <source>
        <strain evidence="1">CHK186-1790</strain>
    </source>
</reference>
<name>A0A9D2NXK1_9FIRM</name>
<dbReference type="InterPro" id="IPR029058">
    <property type="entry name" value="AB_hydrolase_fold"/>
</dbReference>
<dbReference type="Proteomes" id="UP000823882">
    <property type="component" value="Unassembled WGS sequence"/>
</dbReference>
<gene>
    <name evidence="1" type="ORF">H9701_01855</name>
</gene>
<dbReference type="EMBL" id="DWWJ01000032">
    <property type="protein sequence ID" value="HJC40285.1"/>
    <property type="molecule type" value="Genomic_DNA"/>
</dbReference>
<protein>
    <submittedName>
        <fullName evidence="1">Alpha/beta hydrolase</fullName>
    </submittedName>
</protein>
<sequence>MTAQSLTLPFGDTPALLWGGPAPRVWLYVHGKGGSKEEGEGFAAAACPAGAQVLALDLPEHGARRGSPVPLVPWTVVPELRALLDYAQTRWETVALRCTSLGAWFSLLAFGEVRLEKALFVSPVLDMEALIGDMMAWAGVDEDQLRTRGEIPTAFGETLSWRYLQYVRAHRVRAWSTPTALLRAQGDTLVREETVREFLRRFGGTLTVEPEGEHWFHTPEQLAALRRWEAAHI</sequence>
<reference evidence="1" key="1">
    <citation type="journal article" date="2021" name="PeerJ">
        <title>Extensive microbial diversity within the chicken gut microbiome revealed by metagenomics and culture.</title>
        <authorList>
            <person name="Gilroy R."/>
            <person name="Ravi A."/>
            <person name="Getino M."/>
            <person name="Pursley I."/>
            <person name="Horton D.L."/>
            <person name="Alikhan N.F."/>
            <person name="Baker D."/>
            <person name="Gharbi K."/>
            <person name="Hall N."/>
            <person name="Watson M."/>
            <person name="Adriaenssens E.M."/>
            <person name="Foster-Nyarko E."/>
            <person name="Jarju S."/>
            <person name="Secka A."/>
            <person name="Antonio M."/>
            <person name="Oren A."/>
            <person name="Chaudhuri R.R."/>
            <person name="La Ragione R."/>
            <person name="Hildebrand F."/>
            <person name="Pallen M.J."/>
        </authorList>
    </citation>
    <scope>NUCLEOTIDE SEQUENCE</scope>
    <source>
        <strain evidence="1">CHK186-1790</strain>
    </source>
</reference>
<organism evidence="1 2">
    <name type="scientific">Candidatus Intestinimonas pullistercoris</name>
    <dbReference type="NCBI Taxonomy" id="2838623"/>
    <lineage>
        <taxon>Bacteria</taxon>
        <taxon>Bacillati</taxon>
        <taxon>Bacillota</taxon>
        <taxon>Clostridia</taxon>
        <taxon>Eubacteriales</taxon>
        <taxon>Intestinimonas</taxon>
    </lineage>
</organism>